<dbReference type="Proteomes" id="UP000276133">
    <property type="component" value="Unassembled WGS sequence"/>
</dbReference>
<comment type="caution">
    <text evidence="1">The sequence shown here is derived from an EMBL/GenBank/DDBJ whole genome shotgun (WGS) entry which is preliminary data.</text>
</comment>
<name>A0A3M7T829_BRAPC</name>
<keyword evidence="2" id="KW-1185">Reference proteome</keyword>
<evidence type="ECO:0000313" key="1">
    <source>
        <dbReference type="EMBL" id="RNA44089.1"/>
    </source>
</evidence>
<dbReference type="AlphaFoldDB" id="A0A3M7T829"/>
<gene>
    <name evidence="1" type="ORF">BpHYR1_042641</name>
</gene>
<dbReference type="EMBL" id="REGN01000157">
    <property type="protein sequence ID" value="RNA44089.1"/>
    <property type="molecule type" value="Genomic_DNA"/>
</dbReference>
<evidence type="ECO:0000313" key="2">
    <source>
        <dbReference type="Proteomes" id="UP000276133"/>
    </source>
</evidence>
<protein>
    <submittedName>
        <fullName evidence="1">Uncharacterized protein</fullName>
    </submittedName>
</protein>
<reference evidence="1 2" key="1">
    <citation type="journal article" date="2018" name="Sci. Rep.">
        <title>Genomic signatures of local adaptation to the degree of environmental predictability in rotifers.</title>
        <authorList>
            <person name="Franch-Gras L."/>
            <person name="Hahn C."/>
            <person name="Garcia-Roger E.M."/>
            <person name="Carmona M.J."/>
            <person name="Serra M."/>
            <person name="Gomez A."/>
        </authorList>
    </citation>
    <scope>NUCLEOTIDE SEQUENCE [LARGE SCALE GENOMIC DNA]</scope>
    <source>
        <strain evidence="1">HYR1</strain>
    </source>
</reference>
<proteinExistence type="predicted"/>
<accession>A0A3M7T829</accession>
<sequence length="83" mass="9416">MHIFARTFFFKSPSKDLIKGLGLDLRLIVRIGSEMSKPLEANSFYEINNRFEMNGNNLIEPILINSFVINVDVSAVNQSHEAC</sequence>
<organism evidence="1 2">
    <name type="scientific">Brachionus plicatilis</name>
    <name type="common">Marine rotifer</name>
    <name type="synonym">Brachionus muelleri</name>
    <dbReference type="NCBI Taxonomy" id="10195"/>
    <lineage>
        <taxon>Eukaryota</taxon>
        <taxon>Metazoa</taxon>
        <taxon>Spiralia</taxon>
        <taxon>Gnathifera</taxon>
        <taxon>Rotifera</taxon>
        <taxon>Eurotatoria</taxon>
        <taxon>Monogononta</taxon>
        <taxon>Pseudotrocha</taxon>
        <taxon>Ploima</taxon>
        <taxon>Brachionidae</taxon>
        <taxon>Brachionus</taxon>
    </lineage>
</organism>